<keyword evidence="3" id="KW-0732">Signal</keyword>
<keyword evidence="2" id="KW-1133">Transmembrane helix</keyword>
<keyword evidence="2" id="KW-0812">Transmembrane</keyword>
<evidence type="ECO:0000313" key="4">
    <source>
        <dbReference type="EMBL" id="KAJ5215381.1"/>
    </source>
</evidence>
<proteinExistence type="predicted"/>
<dbReference type="InterPro" id="IPR036941">
    <property type="entry name" value="Rcpt_L-dom_sf"/>
</dbReference>
<comment type="caution">
    <text evidence="4">The sequence shown here is derived from an EMBL/GenBank/DDBJ whole genome shotgun (WGS) entry which is preliminary data.</text>
</comment>
<keyword evidence="2" id="KW-0472">Membrane</keyword>
<evidence type="ECO:0000256" key="2">
    <source>
        <dbReference type="SAM" id="Phobius"/>
    </source>
</evidence>
<feature type="region of interest" description="Disordered" evidence="1">
    <location>
        <begin position="229"/>
        <end position="277"/>
    </location>
</feature>
<reference evidence="4" key="1">
    <citation type="submission" date="2022-12" db="EMBL/GenBank/DDBJ databases">
        <authorList>
            <person name="Petersen C."/>
        </authorList>
    </citation>
    <scope>NUCLEOTIDE SEQUENCE</scope>
    <source>
        <strain evidence="4">IBT 15544</strain>
    </source>
</reference>
<accession>A0A9W9N8V2</accession>
<reference evidence="4" key="2">
    <citation type="journal article" date="2023" name="IMA Fungus">
        <title>Comparative genomic study of the Penicillium genus elucidates a diverse pangenome and 15 lateral gene transfer events.</title>
        <authorList>
            <person name="Petersen C."/>
            <person name="Sorensen T."/>
            <person name="Nielsen M.R."/>
            <person name="Sondergaard T.E."/>
            <person name="Sorensen J.L."/>
            <person name="Fitzpatrick D.A."/>
            <person name="Frisvad J.C."/>
            <person name="Nielsen K.L."/>
        </authorList>
    </citation>
    <scope>NUCLEOTIDE SEQUENCE</scope>
    <source>
        <strain evidence="4">IBT 15544</strain>
    </source>
</reference>
<dbReference type="Gene3D" id="3.80.20.20">
    <property type="entry name" value="Receptor L-domain"/>
    <property type="match status" value="1"/>
</dbReference>
<dbReference type="OrthoDB" id="536881at2759"/>
<sequence length="332" mass="34998">MLLQFILVARLWQSVVADSNNCSSSVTISSQSDADNLRDCDTLDGSIIISSSVTGIITISNVEQINGAMTAEGVSGLTKLIAPDLDTVKGALTLDGLDSLTTLTLNALSRVSSGLTIADNSRLESLDFEELEEVDGQLILTGSFKGVSLPSLDQVRGQAIIRGSSSMSCSTLNGLRSDGVFRGGYSCSAGSMGNSLSAGAKGGIAVGVIVGVLLLLFLLWYMLRQRRQRNNSRGESDAPPSPVLLADEKPPNSQDKSISSDEPQRFSSHSSFSPPVLAKVPVPRKAIGPLPALLDGRSIHEAPHAVTPVQEYHELDAGPVFSTHQRPLNSEG</sequence>
<keyword evidence="5" id="KW-1185">Reference proteome</keyword>
<feature type="chain" id="PRO_5040777559" description="Receptor L-domain domain-containing protein" evidence="3">
    <location>
        <begin position="18"/>
        <end position="332"/>
    </location>
</feature>
<dbReference type="Proteomes" id="UP001150904">
    <property type="component" value="Unassembled WGS sequence"/>
</dbReference>
<dbReference type="AlphaFoldDB" id="A0A9W9N8V2"/>
<dbReference type="RefSeq" id="XP_058311194.1">
    <property type="nucleotide sequence ID" value="XM_058448850.1"/>
</dbReference>
<evidence type="ECO:0000256" key="3">
    <source>
        <dbReference type="SAM" id="SignalP"/>
    </source>
</evidence>
<evidence type="ECO:0008006" key="6">
    <source>
        <dbReference type="Google" id="ProtNLM"/>
    </source>
</evidence>
<gene>
    <name evidence="4" type="ORF">N7498_001788</name>
</gene>
<feature type="signal peptide" evidence="3">
    <location>
        <begin position="1"/>
        <end position="17"/>
    </location>
</feature>
<dbReference type="GeneID" id="83176151"/>
<dbReference type="EMBL" id="JAPQKR010000005">
    <property type="protein sequence ID" value="KAJ5215381.1"/>
    <property type="molecule type" value="Genomic_DNA"/>
</dbReference>
<name>A0A9W9N8V2_9EURO</name>
<dbReference type="SUPFAM" id="SSF52058">
    <property type="entry name" value="L domain-like"/>
    <property type="match status" value="1"/>
</dbReference>
<feature type="transmembrane region" description="Helical" evidence="2">
    <location>
        <begin position="202"/>
        <end position="223"/>
    </location>
</feature>
<protein>
    <recommendedName>
        <fullName evidence="6">Receptor L-domain domain-containing protein</fullName>
    </recommendedName>
</protein>
<organism evidence="4 5">
    <name type="scientific">Penicillium cinerascens</name>
    <dbReference type="NCBI Taxonomy" id="70096"/>
    <lineage>
        <taxon>Eukaryota</taxon>
        <taxon>Fungi</taxon>
        <taxon>Dikarya</taxon>
        <taxon>Ascomycota</taxon>
        <taxon>Pezizomycotina</taxon>
        <taxon>Eurotiomycetes</taxon>
        <taxon>Eurotiomycetidae</taxon>
        <taxon>Eurotiales</taxon>
        <taxon>Aspergillaceae</taxon>
        <taxon>Penicillium</taxon>
    </lineage>
</organism>
<evidence type="ECO:0000256" key="1">
    <source>
        <dbReference type="SAM" id="MobiDB-lite"/>
    </source>
</evidence>
<evidence type="ECO:0000313" key="5">
    <source>
        <dbReference type="Proteomes" id="UP001150904"/>
    </source>
</evidence>